<keyword evidence="1" id="KW-0547">Nucleotide-binding</keyword>
<keyword evidence="1" id="KW-0436">Ligase</keyword>
<dbReference type="PANTHER" id="PTHR15004:SF0">
    <property type="entry name" value="GLUTAMYL-TRNA(GLN) AMIDOTRANSFERASE SUBUNIT C, MITOCHONDRIAL"/>
    <property type="match status" value="1"/>
</dbReference>
<sequence length="106" mass="11667">MAFPEDPEVYLMSLDKATVARIATLARIKVPEADREALGQELNKILHWVEQLDEVDTQGVEPMTSVAAITLPMRPDKVTDGNRADDILKNAPGALHGFFTVPKVVE</sequence>
<reference evidence="2" key="1">
    <citation type="journal article" date="2014" name="Int. J. Syst. Evol. Microbiol.">
        <title>Complete genome sequence of Corynebacterium casei LMG S-19264T (=DSM 44701T), isolated from a smear-ripened cheese.</title>
        <authorList>
            <consortium name="US DOE Joint Genome Institute (JGI-PGF)"/>
            <person name="Walter F."/>
            <person name="Albersmeier A."/>
            <person name="Kalinowski J."/>
            <person name="Ruckert C."/>
        </authorList>
    </citation>
    <scope>NUCLEOTIDE SEQUENCE</scope>
    <source>
        <strain evidence="2">CGMCC 1.15725</strain>
    </source>
</reference>
<dbReference type="NCBIfam" id="TIGR00135">
    <property type="entry name" value="gatC"/>
    <property type="match status" value="1"/>
</dbReference>
<dbReference type="EMBL" id="BMJQ01000014">
    <property type="protein sequence ID" value="GGF36624.1"/>
    <property type="molecule type" value="Genomic_DNA"/>
</dbReference>
<evidence type="ECO:0000313" key="3">
    <source>
        <dbReference type="Proteomes" id="UP000646365"/>
    </source>
</evidence>
<comment type="similarity">
    <text evidence="1">Belongs to the GatC family.</text>
</comment>
<dbReference type="Proteomes" id="UP000646365">
    <property type="component" value="Unassembled WGS sequence"/>
</dbReference>
<keyword evidence="1" id="KW-0067">ATP-binding</keyword>
<dbReference type="InterPro" id="IPR003837">
    <property type="entry name" value="GatC"/>
</dbReference>
<keyword evidence="3" id="KW-1185">Reference proteome</keyword>
<dbReference type="AlphaFoldDB" id="A0A8J3E5Z9"/>
<comment type="catalytic activity">
    <reaction evidence="1">
        <text>L-glutamyl-tRNA(Gln) + L-glutamine + ATP + H2O = L-glutaminyl-tRNA(Gln) + L-glutamate + ADP + phosphate + H(+)</text>
        <dbReference type="Rhea" id="RHEA:17521"/>
        <dbReference type="Rhea" id="RHEA-COMP:9681"/>
        <dbReference type="Rhea" id="RHEA-COMP:9684"/>
        <dbReference type="ChEBI" id="CHEBI:15377"/>
        <dbReference type="ChEBI" id="CHEBI:15378"/>
        <dbReference type="ChEBI" id="CHEBI:29985"/>
        <dbReference type="ChEBI" id="CHEBI:30616"/>
        <dbReference type="ChEBI" id="CHEBI:43474"/>
        <dbReference type="ChEBI" id="CHEBI:58359"/>
        <dbReference type="ChEBI" id="CHEBI:78520"/>
        <dbReference type="ChEBI" id="CHEBI:78521"/>
        <dbReference type="ChEBI" id="CHEBI:456216"/>
    </reaction>
</comment>
<dbReference type="Pfam" id="PF02686">
    <property type="entry name" value="GatC"/>
    <property type="match status" value="1"/>
</dbReference>
<dbReference type="GO" id="GO:0006450">
    <property type="term" value="P:regulation of translational fidelity"/>
    <property type="evidence" value="ECO:0007669"/>
    <property type="project" value="InterPro"/>
</dbReference>
<organism evidence="2 3">
    <name type="scientific">Aliidongia dinghuensis</name>
    <dbReference type="NCBI Taxonomy" id="1867774"/>
    <lineage>
        <taxon>Bacteria</taxon>
        <taxon>Pseudomonadati</taxon>
        <taxon>Pseudomonadota</taxon>
        <taxon>Alphaproteobacteria</taxon>
        <taxon>Rhodospirillales</taxon>
        <taxon>Dongiaceae</taxon>
        <taxon>Aliidongia</taxon>
    </lineage>
</organism>
<gene>
    <name evidence="1 2" type="primary">gatC</name>
    <name evidence="2" type="ORF">GCM10011611_48890</name>
</gene>
<dbReference type="GO" id="GO:0005524">
    <property type="term" value="F:ATP binding"/>
    <property type="evidence" value="ECO:0007669"/>
    <property type="project" value="UniProtKB-KW"/>
</dbReference>
<accession>A0A8J3E5Z9</accession>
<dbReference type="GO" id="GO:0050567">
    <property type="term" value="F:glutaminyl-tRNA synthase (glutamine-hydrolyzing) activity"/>
    <property type="evidence" value="ECO:0007669"/>
    <property type="project" value="UniProtKB-UniRule"/>
</dbReference>
<dbReference type="GO" id="GO:0070681">
    <property type="term" value="P:glutaminyl-tRNAGln biosynthesis via transamidation"/>
    <property type="evidence" value="ECO:0007669"/>
    <property type="project" value="TreeGrafter"/>
</dbReference>
<evidence type="ECO:0000256" key="1">
    <source>
        <dbReference type="HAMAP-Rule" id="MF_00122"/>
    </source>
</evidence>
<comment type="function">
    <text evidence="1">Allows the formation of correctly charged Asn-tRNA(Asn) or Gln-tRNA(Gln) through the transamidation of misacylated Asp-tRNA(Asn) or Glu-tRNA(Gln) in organisms which lack either or both of asparaginyl-tRNA or glutaminyl-tRNA synthetases. The reaction takes place in the presence of glutamine and ATP through an activated phospho-Asp-tRNA(Asn) or phospho-Glu-tRNA(Gln).</text>
</comment>
<dbReference type="InterPro" id="IPR036113">
    <property type="entry name" value="Asp/Glu-ADT_sf_sub_c"/>
</dbReference>
<dbReference type="EC" id="6.3.5.-" evidence="1"/>
<reference evidence="2" key="2">
    <citation type="submission" date="2020-09" db="EMBL/GenBank/DDBJ databases">
        <authorList>
            <person name="Sun Q."/>
            <person name="Zhou Y."/>
        </authorList>
    </citation>
    <scope>NUCLEOTIDE SEQUENCE</scope>
    <source>
        <strain evidence="2">CGMCC 1.15725</strain>
    </source>
</reference>
<proteinExistence type="inferred from homology"/>
<comment type="caution">
    <text evidence="2">The sequence shown here is derived from an EMBL/GenBank/DDBJ whole genome shotgun (WGS) entry which is preliminary data.</text>
</comment>
<comment type="catalytic activity">
    <reaction evidence="1">
        <text>L-aspartyl-tRNA(Asn) + L-glutamine + ATP + H2O = L-asparaginyl-tRNA(Asn) + L-glutamate + ADP + phosphate + 2 H(+)</text>
        <dbReference type="Rhea" id="RHEA:14513"/>
        <dbReference type="Rhea" id="RHEA-COMP:9674"/>
        <dbReference type="Rhea" id="RHEA-COMP:9677"/>
        <dbReference type="ChEBI" id="CHEBI:15377"/>
        <dbReference type="ChEBI" id="CHEBI:15378"/>
        <dbReference type="ChEBI" id="CHEBI:29985"/>
        <dbReference type="ChEBI" id="CHEBI:30616"/>
        <dbReference type="ChEBI" id="CHEBI:43474"/>
        <dbReference type="ChEBI" id="CHEBI:58359"/>
        <dbReference type="ChEBI" id="CHEBI:78515"/>
        <dbReference type="ChEBI" id="CHEBI:78516"/>
        <dbReference type="ChEBI" id="CHEBI:456216"/>
    </reaction>
</comment>
<dbReference type="GO" id="GO:0006412">
    <property type="term" value="P:translation"/>
    <property type="evidence" value="ECO:0007669"/>
    <property type="project" value="UniProtKB-UniRule"/>
</dbReference>
<dbReference type="PANTHER" id="PTHR15004">
    <property type="entry name" value="GLUTAMYL-TRNA(GLN) AMIDOTRANSFERASE SUBUNIT C, MITOCHONDRIAL"/>
    <property type="match status" value="1"/>
</dbReference>
<keyword evidence="1" id="KW-0648">Protein biosynthesis</keyword>
<evidence type="ECO:0000313" key="2">
    <source>
        <dbReference type="EMBL" id="GGF36624.1"/>
    </source>
</evidence>
<dbReference type="SUPFAM" id="SSF141000">
    <property type="entry name" value="Glu-tRNAGln amidotransferase C subunit"/>
    <property type="match status" value="1"/>
</dbReference>
<name>A0A8J3E5Z9_9PROT</name>
<dbReference type="Gene3D" id="1.10.20.60">
    <property type="entry name" value="Glu-tRNAGln amidotransferase C subunit, N-terminal domain"/>
    <property type="match status" value="1"/>
</dbReference>
<dbReference type="HAMAP" id="MF_00122">
    <property type="entry name" value="GatC"/>
    <property type="match status" value="1"/>
</dbReference>
<protein>
    <recommendedName>
        <fullName evidence="1">Aspartyl/glutamyl-tRNA(Asn/Gln) amidotransferase subunit C</fullName>
        <shortName evidence="1">Asp/Glu-ADT subunit C</shortName>
        <ecNumber evidence="1">6.3.5.-</ecNumber>
    </recommendedName>
</protein>
<comment type="subunit">
    <text evidence="1">Heterotrimer of A, B and C subunits.</text>
</comment>